<name>A0AAJ5WP99_9BACT</name>
<feature type="signal peptide" evidence="1">
    <location>
        <begin position="1"/>
        <end position="24"/>
    </location>
</feature>
<dbReference type="PROSITE" id="PS51257">
    <property type="entry name" value="PROKAR_LIPOPROTEIN"/>
    <property type="match status" value="1"/>
</dbReference>
<feature type="chain" id="PRO_5042592680" description="DUF5018 domain-containing protein" evidence="1">
    <location>
        <begin position="25"/>
        <end position="470"/>
    </location>
</feature>
<reference evidence="2" key="1">
    <citation type="submission" date="2023-03" db="EMBL/GenBank/DDBJ databases">
        <title>Andean soil-derived lignocellulolytic bacterial consortium as a source of novel taxa and putative plastic-active enzymes.</title>
        <authorList>
            <person name="Diaz-Garcia L."/>
            <person name="Chuvochina M."/>
            <person name="Feuerriegel G."/>
            <person name="Bunk B."/>
            <person name="Sproer C."/>
            <person name="Streit W.R."/>
            <person name="Rodriguez L.M."/>
            <person name="Overmann J."/>
            <person name="Jimenez D.J."/>
        </authorList>
    </citation>
    <scope>NUCLEOTIDE SEQUENCE</scope>
    <source>
        <strain evidence="2">MAG 7</strain>
    </source>
</reference>
<dbReference type="EMBL" id="CP119311">
    <property type="protein sequence ID" value="WEK35636.1"/>
    <property type="molecule type" value="Genomic_DNA"/>
</dbReference>
<protein>
    <recommendedName>
        <fullName evidence="4">DUF5018 domain-containing protein</fullName>
    </recommendedName>
</protein>
<accession>A0AAJ5WP99</accession>
<dbReference type="AlphaFoldDB" id="A0AAJ5WP99"/>
<evidence type="ECO:0008006" key="4">
    <source>
        <dbReference type="Google" id="ProtNLM"/>
    </source>
</evidence>
<gene>
    <name evidence="2" type="ORF">P0Y53_24385</name>
</gene>
<dbReference type="Proteomes" id="UP001220610">
    <property type="component" value="Chromosome"/>
</dbReference>
<keyword evidence="1" id="KW-0732">Signal</keyword>
<evidence type="ECO:0000256" key="1">
    <source>
        <dbReference type="SAM" id="SignalP"/>
    </source>
</evidence>
<organism evidence="2 3">
    <name type="scientific">Candidatus Pseudobacter hemicellulosilyticus</name>
    <dbReference type="NCBI Taxonomy" id="3121375"/>
    <lineage>
        <taxon>Bacteria</taxon>
        <taxon>Pseudomonadati</taxon>
        <taxon>Bacteroidota</taxon>
        <taxon>Chitinophagia</taxon>
        <taxon>Chitinophagales</taxon>
        <taxon>Chitinophagaceae</taxon>
        <taxon>Pseudobacter</taxon>
    </lineage>
</organism>
<sequence>MKKISLYTGLLAICALLATSCEKADLGAGVTTNKGLLNFSIAVPGQTTLYSARVAGPYNDGDTIYVEVPTTDDNPLDVTRLKAEASLENNAVLTPALGEILDFSSPLNITVKDGLGAIRHHVVKVLPTLPKTVFSKLWFKTAADLGVLRTNITGATVAGGHLLIADFNQGSLAADVGVRVYDKFTGAFSHIIAPPTTYCQQVTADDGGHFAVNRYNIYGAGFMLYYYETVNSAPKLILNYTNAMGAPVNLGQRVSIIGNLKEGKAYVYATCGSVNSFYFWEFHDGVPVSVTPTAVRFASANPWTYALVKRKSLDDVSDHYITYCNYVSPDANLANGSRFCAFPLDMNLTQMNTANHYYKILGFDVFDMHGDKFLALLQQGYAAWDATNIRVFEITDQSKLTMAPGAEGYNSFQLFDSDIYGGTNYNRVGDIVTDIIGNDVYFYATMGTNANTTANTTAGVMCYKMTYYPR</sequence>
<proteinExistence type="predicted"/>
<evidence type="ECO:0000313" key="3">
    <source>
        <dbReference type="Proteomes" id="UP001220610"/>
    </source>
</evidence>
<evidence type="ECO:0000313" key="2">
    <source>
        <dbReference type="EMBL" id="WEK35636.1"/>
    </source>
</evidence>